<comment type="subcellular location">
    <subcellularLocation>
        <location evidence="7">Cytoplasm</location>
    </subcellularLocation>
    <subcellularLocation>
        <location evidence="7">Nucleus</location>
    </subcellularLocation>
</comment>
<dbReference type="STRING" id="1890683.A0A427XUA6"/>
<protein>
    <recommendedName>
        <fullName evidence="2 7">60S ribosomal export protein NMD3</fullName>
    </recommendedName>
</protein>
<gene>
    <name evidence="12" type="ORF">EHS25_006031</name>
</gene>
<keyword evidence="5 7" id="KW-0653">Protein transport</keyword>
<dbReference type="Pfam" id="PF04981">
    <property type="entry name" value="NMD3"/>
    <property type="match status" value="1"/>
</dbReference>
<dbReference type="AlphaFoldDB" id="A0A427XUA6"/>
<feature type="domain" description="60S ribosomal export protein NMD3 OB-fold" evidence="10">
    <location>
        <begin position="316"/>
        <end position="409"/>
    </location>
</feature>
<dbReference type="GO" id="GO:0043023">
    <property type="term" value="F:ribosomal large subunit binding"/>
    <property type="evidence" value="ECO:0007669"/>
    <property type="project" value="InterPro"/>
</dbReference>
<feature type="region of interest" description="Disordered" evidence="8">
    <location>
        <begin position="482"/>
        <end position="581"/>
    </location>
</feature>
<accession>A0A427XUA6</accession>
<dbReference type="GO" id="GO:0005634">
    <property type="term" value="C:nucleus"/>
    <property type="evidence" value="ECO:0007669"/>
    <property type="project" value="UniProtKB-SubCell"/>
</dbReference>
<dbReference type="InterPro" id="IPR039768">
    <property type="entry name" value="Nmd3"/>
</dbReference>
<evidence type="ECO:0000259" key="9">
    <source>
        <dbReference type="Pfam" id="PF04981"/>
    </source>
</evidence>
<sequence>MVTMDYEPSSAGQESYILCADCGTVISSANGSGLCVGCLRNSVDITEGIPKEAVLSFCRGCERFASPPTAWVTAQPESRELLAICLKKIARPLMKVRLIDASFVWTEPHSRRVKIKITIQKEVLANTVLQQTFVLTLVVHTGQCPQCTRLAAKNTWKATVQVRQKVTHKRTFLWLEQLILKHNAHKDTINISEKRDGLDFFYTERNLAIKMTEFLAGFVPVRVKGSEQLISSDTHSNTSNYKFTYSVEIVPVCKDDLVCLPKSQAKAWGNISPLTICSRVGNTLHLLDPMTLQQTDVSAPVYWRQPFESLATVSDLVEFIVLDVEPIGTTRGKYVLADAQVTRASSSGTQADDEGMGDDGIYHTRTHLGGILQPGDTVLGYHLTNANFNNEAFESLDANRIPNVVLVKKTYPNRRKKNRTRNWKLRSIAKEAEDVNESAANVVGRGALGRRGGLDQKNVERDYELFLRDLEEDRDMRAAINLYRADQKPEEEEDGEDVQMGGARSKPGSGMRGGKRRTGAGGARADAGGMEVEDDGMAEDAEGTEADDEDEDFPEIEMDELLEHFEEMDMGDELEGGSEVQ</sequence>
<evidence type="ECO:0000259" key="10">
    <source>
        <dbReference type="Pfam" id="PF21192"/>
    </source>
</evidence>
<evidence type="ECO:0000259" key="11">
    <source>
        <dbReference type="Pfam" id="PF21193"/>
    </source>
</evidence>
<dbReference type="EMBL" id="RSCD01000027">
    <property type="protein sequence ID" value="RSH82321.1"/>
    <property type="molecule type" value="Genomic_DNA"/>
</dbReference>
<dbReference type="PANTHER" id="PTHR12746">
    <property type="entry name" value="NONSENSE-MEDIATED MRNA DECAY PROTEIN 3"/>
    <property type="match status" value="1"/>
</dbReference>
<dbReference type="GO" id="GO:0005737">
    <property type="term" value="C:cytoplasm"/>
    <property type="evidence" value="ECO:0007669"/>
    <property type="project" value="UniProtKB-SubCell"/>
</dbReference>
<evidence type="ECO:0000256" key="4">
    <source>
        <dbReference type="ARBA" id="ARBA00022490"/>
    </source>
</evidence>
<evidence type="ECO:0000256" key="3">
    <source>
        <dbReference type="ARBA" id="ARBA00022448"/>
    </source>
</evidence>
<comment type="caution">
    <text evidence="12">The sequence shown here is derived from an EMBL/GenBank/DDBJ whole genome shotgun (WGS) entry which is preliminary data.</text>
</comment>
<evidence type="ECO:0000256" key="6">
    <source>
        <dbReference type="ARBA" id="ARBA00023242"/>
    </source>
</evidence>
<dbReference type="InterPro" id="IPR048898">
    <property type="entry name" value="OB_NMD3"/>
</dbReference>
<dbReference type="OrthoDB" id="203821at2759"/>
<organism evidence="12 13">
    <name type="scientific">Saitozyma podzolica</name>
    <dbReference type="NCBI Taxonomy" id="1890683"/>
    <lineage>
        <taxon>Eukaryota</taxon>
        <taxon>Fungi</taxon>
        <taxon>Dikarya</taxon>
        <taxon>Basidiomycota</taxon>
        <taxon>Agaricomycotina</taxon>
        <taxon>Tremellomycetes</taxon>
        <taxon>Tremellales</taxon>
        <taxon>Trimorphomycetaceae</taxon>
        <taxon>Saitozyma</taxon>
    </lineage>
</organism>
<evidence type="ECO:0000313" key="13">
    <source>
        <dbReference type="Proteomes" id="UP000279259"/>
    </source>
</evidence>
<dbReference type="PANTHER" id="PTHR12746:SF2">
    <property type="entry name" value="60S RIBOSOMAL EXPORT PROTEIN NMD3"/>
    <property type="match status" value="1"/>
</dbReference>
<feature type="domain" description="Nmd3 N-terminal" evidence="9">
    <location>
        <begin position="19"/>
        <end position="249"/>
    </location>
</feature>
<dbReference type="Pfam" id="PF21192">
    <property type="entry name" value="OB_NMD3"/>
    <property type="match status" value="1"/>
</dbReference>
<feature type="compositionally biased region" description="Acidic residues" evidence="8">
    <location>
        <begin position="531"/>
        <end position="560"/>
    </location>
</feature>
<dbReference type="InterPro" id="IPR007064">
    <property type="entry name" value="Nmd3_N"/>
</dbReference>
<dbReference type="GO" id="GO:0000055">
    <property type="term" value="P:ribosomal large subunit export from nucleus"/>
    <property type="evidence" value="ECO:0007669"/>
    <property type="project" value="TreeGrafter"/>
</dbReference>
<keyword evidence="6 7" id="KW-0539">Nucleus</keyword>
<proteinExistence type="inferred from homology"/>
<reference evidence="12 13" key="1">
    <citation type="submission" date="2018-11" db="EMBL/GenBank/DDBJ databases">
        <title>Genome sequence of Saitozyma podzolica DSM 27192.</title>
        <authorList>
            <person name="Aliyu H."/>
            <person name="Gorte O."/>
            <person name="Ochsenreither K."/>
        </authorList>
    </citation>
    <scope>NUCLEOTIDE SEQUENCE [LARGE SCALE GENOMIC DNA]</scope>
    <source>
        <strain evidence="12 13">DSM 27192</strain>
    </source>
</reference>
<evidence type="ECO:0000256" key="1">
    <source>
        <dbReference type="ARBA" id="ARBA00009794"/>
    </source>
</evidence>
<keyword evidence="13" id="KW-1185">Reference proteome</keyword>
<evidence type="ECO:0000256" key="2">
    <source>
        <dbReference type="ARBA" id="ARBA00017035"/>
    </source>
</evidence>
<evidence type="ECO:0000256" key="5">
    <source>
        <dbReference type="ARBA" id="ARBA00022927"/>
    </source>
</evidence>
<comment type="function">
    <text evidence="7">Acts as an adapter for the XPO1/CRM1-mediated export of the 60S ribosomal subunit.</text>
</comment>
<name>A0A427XUA6_9TREE</name>
<evidence type="ECO:0000313" key="12">
    <source>
        <dbReference type="EMBL" id="RSH82321.1"/>
    </source>
</evidence>
<feature type="domain" description="60S ribosomal export protein NMD3 SH3" evidence="11">
    <location>
        <begin position="252"/>
        <end position="299"/>
    </location>
</feature>
<evidence type="ECO:0000256" key="7">
    <source>
        <dbReference type="RuleBase" id="RU364108"/>
    </source>
</evidence>
<keyword evidence="3 7" id="KW-0813">Transport</keyword>
<comment type="similarity">
    <text evidence="1 7">Belongs to the NMD3 family.</text>
</comment>
<dbReference type="Proteomes" id="UP000279259">
    <property type="component" value="Unassembled WGS sequence"/>
</dbReference>
<dbReference type="GO" id="GO:0015031">
    <property type="term" value="P:protein transport"/>
    <property type="evidence" value="ECO:0007669"/>
    <property type="project" value="UniProtKB-KW"/>
</dbReference>
<evidence type="ECO:0000256" key="8">
    <source>
        <dbReference type="SAM" id="MobiDB-lite"/>
    </source>
</evidence>
<dbReference type="Pfam" id="PF21193">
    <property type="entry name" value="NMD_SH3"/>
    <property type="match status" value="1"/>
</dbReference>
<keyword evidence="4 7" id="KW-0963">Cytoplasm</keyword>
<feature type="compositionally biased region" description="Acidic residues" evidence="8">
    <location>
        <begin position="568"/>
        <end position="581"/>
    </location>
</feature>
<dbReference type="InterPro" id="IPR048899">
    <property type="entry name" value="NMD_SH3"/>
</dbReference>